<dbReference type="RefSeq" id="WP_190561564.1">
    <property type="nucleotide sequence ID" value="NZ_JACJQU010000008.1"/>
</dbReference>
<feature type="domain" description="PIN" evidence="1">
    <location>
        <begin position="14"/>
        <end position="137"/>
    </location>
</feature>
<evidence type="ECO:0000259" key="1">
    <source>
        <dbReference type="Pfam" id="PF01850"/>
    </source>
</evidence>
<dbReference type="Gene3D" id="3.40.50.1010">
    <property type="entry name" value="5'-nuclease"/>
    <property type="match status" value="1"/>
</dbReference>
<dbReference type="InterPro" id="IPR002716">
    <property type="entry name" value="PIN_dom"/>
</dbReference>
<organism evidence="2 3">
    <name type="scientific">Anabaena sphaerica FACHB-251</name>
    <dbReference type="NCBI Taxonomy" id="2692883"/>
    <lineage>
        <taxon>Bacteria</taxon>
        <taxon>Bacillati</taxon>
        <taxon>Cyanobacteriota</taxon>
        <taxon>Cyanophyceae</taxon>
        <taxon>Nostocales</taxon>
        <taxon>Nostocaceae</taxon>
        <taxon>Anabaena</taxon>
    </lineage>
</organism>
<comment type="caution">
    <text evidence="2">The sequence shown here is derived from an EMBL/GenBank/DDBJ whole genome shotgun (WGS) entry which is preliminary data.</text>
</comment>
<evidence type="ECO:0000313" key="2">
    <source>
        <dbReference type="EMBL" id="MBD2294803.1"/>
    </source>
</evidence>
<dbReference type="AlphaFoldDB" id="A0A927A1X6"/>
<dbReference type="SUPFAM" id="SSF88723">
    <property type="entry name" value="PIN domain-like"/>
    <property type="match status" value="1"/>
</dbReference>
<reference evidence="3" key="1">
    <citation type="journal article" date="2020" name="ISME J.">
        <title>Comparative genomics reveals insights into cyanobacterial evolution and habitat adaptation.</title>
        <authorList>
            <person name="Chen M.Y."/>
            <person name="Teng W.K."/>
            <person name="Zhao L."/>
            <person name="Hu C.X."/>
            <person name="Zhou Y.K."/>
            <person name="Han B.P."/>
            <person name="Song L.R."/>
            <person name="Shu W.S."/>
        </authorList>
    </citation>
    <scope>NUCLEOTIDE SEQUENCE [LARGE SCALE GENOMIC DNA]</scope>
    <source>
        <strain evidence="3">FACHB-251</strain>
    </source>
</reference>
<dbReference type="InterPro" id="IPR029060">
    <property type="entry name" value="PIN-like_dom_sf"/>
</dbReference>
<dbReference type="Pfam" id="PF01850">
    <property type="entry name" value="PIN"/>
    <property type="match status" value="1"/>
</dbReference>
<accession>A0A927A1X6</accession>
<dbReference type="EMBL" id="JACJQU010000008">
    <property type="protein sequence ID" value="MBD2294803.1"/>
    <property type="molecule type" value="Genomic_DNA"/>
</dbReference>
<dbReference type="Proteomes" id="UP000662185">
    <property type="component" value="Unassembled WGS sequence"/>
</dbReference>
<evidence type="ECO:0000313" key="3">
    <source>
        <dbReference type="Proteomes" id="UP000662185"/>
    </source>
</evidence>
<name>A0A927A1X6_9NOST</name>
<gene>
    <name evidence="2" type="ORF">H6G06_15255</name>
</gene>
<keyword evidence="3" id="KW-1185">Reference proteome</keyword>
<protein>
    <submittedName>
        <fullName evidence="2">PIN domain-containing protein</fullName>
    </submittedName>
</protein>
<proteinExistence type="predicted"/>
<sequence>MKIEDYLIQDKKLFLDTAPVIYYVENNPQYQSLVDYVFENLDSGLLSAVTSPITLSECLVYPYRLGLTELQEDFIDLIVSGVNVEFIQIDELIAKQASQLRAKYNLALLDSLQISVAIVAKCDVFLTNDIQLKRVTELPILVLSDFLAGGKNG</sequence>